<comment type="caution">
    <text evidence="3">The sequence shown here is derived from an EMBL/GenBank/DDBJ whole genome shotgun (WGS) entry which is preliminary data.</text>
</comment>
<dbReference type="PANTHER" id="PTHR31126">
    <property type="entry name" value="TYROSINE-PROTEIN PHOSPHATASE"/>
    <property type="match status" value="1"/>
</dbReference>
<dbReference type="PROSITE" id="PS00383">
    <property type="entry name" value="TYR_PHOSPHATASE_1"/>
    <property type="match status" value="1"/>
</dbReference>
<proteinExistence type="inferred from homology"/>
<dbReference type="PROSITE" id="PS50056">
    <property type="entry name" value="TYR_PHOSPHATASE_2"/>
    <property type="match status" value="1"/>
</dbReference>
<gene>
    <name evidence="3" type="ORF">BKA15_003399</name>
</gene>
<dbReference type="InterPro" id="IPR026893">
    <property type="entry name" value="Tyr/Ser_Pase_IphP-type"/>
</dbReference>
<evidence type="ECO:0000313" key="3">
    <source>
        <dbReference type="EMBL" id="NYE72070.1"/>
    </source>
</evidence>
<feature type="domain" description="Tyrosine specific protein phosphatases" evidence="2">
    <location>
        <begin position="141"/>
        <end position="219"/>
    </location>
</feature>
<name>A0A7Y9I8K2_9ACTN</name>
<protein>
    <submittedName>
        <fullName evidence="3">Protein tyrosine/serine phosphatase</fullName>
    </submittedName>
</protein>
<dbReference type="InterPro" id="IPR000387">
    <property type="entry name" value="Tyr_Pase_dom"/>
</dbReference>
<dbReference type="PANTHER" id="PTHR31126:SF1">
    <property type="entry name" value="TYROSINE SPECIFIC PROTEIN PHOSPHATASES DOMAIN-CONTAINING PROTEIN"/>
    <property type="match status" value="1"/>
</dbReference>
<accession>A0A7Y9I8K2</accession>
<dbReference type="Gene3D" id="3.90.190.10">
    <property type="entry name" value="Protein tyrosine phosphatase superfamily"/>
    <property type="match status" value="1"/>
</dbReference>
<dbReference type="Proteomes" id="UP000569914">
    <property type="component" value="Unassembled WGS sequence"/>
</dbReference>
<keyword evidence="4" id="KW-1185">Reference proteome</keyword>
<comment type="similarity">
    <text evidence="1">Belongs to the protein-tyrosine phosphatase family.</text>
</comment>
<dbReference type="GO" id="GO:0004721">
    <property type="term" value="F:phosphoprotein phosphatase activity"/>
    <property type="evidence" value="ECO:0007669"/>
    <property type="project" value="InterPro"/>
</dbReference>
<evidence type="ECO:0000259" key="2">
    <source>
        <dbReference type="PROSITE" id="PS50056"/>
    </source>
</evidence>
<dbReference type="SUPFAM" id="SSF52799">
    <property type="entry name" value="(Phosphotyrosine protein) phosphatases II"/>
    <property type="match status" value="1"/>
</dbReference>
<evidence type="ECO:0000313" key="4">
    <source>
        <dbReference type="Proteomes" id="UP000569914"/>
    </source>
</evidence>
<organism evidence="3 4">
    <name type="scientific">Microlunatus parietis</name>
    <dbReference type="NCBI Taxonomy" id="682979"/>
    <lineage>
        <taxon>Bacteria</taxon>
        <taxon>Bacillati</taxon>
        <taxon>Actinomycetota</taxon>
        <taxon>Actinomycetes</taxon>
        <taxon>Propionibacteriales</taxon>
        <taxon>Propionibacteriaceae</taxon>
        <taxon>Microlunatus</taxon>
    </lineage>
</organism>
<reference evidence="3 4" key="1">
    <citation type="submission" date="2020-07" db="EMBL/GenBank/DDBJ databases">
        <title>Sequencing the genomes of 1000 actinobacteria strains.</title>
        <authorList>
            <person name="Klenk H.-P."/>
        </authorList>
    </citation>
    <scope>NUCLEOTIDE SEQUENCE [LARGE SCALE GENOMIC DNA]</scope>
    <source>
        <strain evidence="3 4">DSM 22083</strain>
    </source>
</reference>
<dbReference type="EMBL" id="JACCBU010000001">
    <property type="protein sequence ID" value="NYE72070.1"/>
    <property type="molecule type" value="Genomic_DNA"/>
</dbReference>
<evidence type="ECO:0000256" key="1">
    <source>
        <dbReference type="ARBA" id="ARBA00009580"/>
    </source>
</evidence>
<dbReference type="InterPro" id="IPR029021">
    <property type="entry name" value="Prot-tyrosine_phosphatase-like"/>
</dbReference>
<dbReference type="Pfam" id="PF13350">
    <property type="entry name" value="Y_phosphatase3"/>
    <property type="match status" value="1"/>
</dbReference>
<dbReference type="InterPro" id="IPR016130">
    <property type="entry name" value="Tyr_Pase_AS"/>
</dbReference>
<dbReference type="AlphaFoldDB" id="A0A7Y9I8K2"/>
<sequence>MTPNWIDLDGLVNLRDVGGISTDDGDKIKTGRLLRSDNLQSLTEDDIAALLRYGLTDVIDLRSTHEVDSEGPGPLTGRDDVRIHHHSMFRESDPEVSSDQPHEKVEAAPAEALPWIDLEPSVQVSDASASFYLSYLVDRPDSVLASLRDIAEAPGAALVHCAAGKDRTGTVVALALSVAGANRAQIIADYAASTEKVPEIVDRLRRSKTYAANLEGRPLSSHHTRPETMEHVLAFLDRQHGGVLPYLTSIGWTDADTERLRAKLLND</sequence>
<dbReference type="RefSeq" id="WP_179752644.1">
    <property type="nucleotide sequence ID" value="NZ_JACCBU010000001.1"/>
</dbReference>